<organism evidence="2 3">
    <name type="scientific">Flavobacterium sedimenticola</name>
    <dbReference type="NCBI Taxonomy" id="3043286"/>
    <lineage>
        <taxon>Bacteria</taxon>
        <taxon>Pseudomonadati</taxon>
        <taxon>Bacteroidota</taxon>
        <taxon>Flavobacteriia</taxon>
        <taxon>Flavobacteriales</taxon>
        <taxon>Flavobacteriaceae</taxon>
        <taxon>Flavobacterium</taxon>
    </lineage>
</organism>
<evidence type="ECO:0000313" key="3">
    <source>
        <dbReference type="Proteomes" id="UP001230035"/>
    </source>
</evidence>
<sequence length="86" mass="9467">MKKIVLSLALMAVLVSCKNETQEKLDAAKEAVTEEMKEGIDSAKVRAEKKLDSLREKTKATIDSAKIKSAEKMEATAKKLKESVTK</sequence>
<reference evidence="2 3" key="1">
    <citation type="submission" date="2023-05" db="EMBL/GenBank/DDBJ databases">
        <title>Flavobacterium sedimenti sp. nov., isolated from the sediment.</title>
        <authorList>
            <person name="Wu N."/>
        </authorList>
    </citation>
    <scope>NUCLEOTIDE SEQUENCE [LARGE SCALE GENOMIC DNA]</scope>
    <source>
        <strain evidence="2 3">YZ-48</strain>
    </source>
</reference>
<keyword evidence="1" id="KW-0175">Coiled coil</keyword>
<dbReference type="EMBL" id="JASGBP010000006">
    <property type="protein sequence ID" value="MDI9257756.1"/>
    <property type="molecule type" value="Genomic_DNA"/>
</dbReference>
<dbReference type="RefSeq" id="WP_283239434.1">
    <property type="nucleotide sequence ID" value="NZ_JASGBP010000006.1"/>
</dbReference>
<feature type="coiled-coil region" evidence="1">
    <location>
        <begin position="18"/>
        <end position="57"/>
    </location>
</feature>
<dbReference type="PROSITE" id="PS51257">
    <property type="entry name" value="PROKAR_LIPOPROTEIN"/>
    <property type="match status" value="1"/>
</dbReference>
<protein>
    <recommendedName>
        <fullName evidence="4">YtxH domain-containing protein</fullName>
    </recommendedName>
</protein>
<evidence type="ECO:0008006" key="4">
    <source>
        <dbReference type="Google" id="ProtNLM"/>
    </source>
</evidence>
<gene>
    <name evidence="2" type="ORF">QHT84_10060</name>
</gene>
<evidence type="ECO:0000256" key="1">
    <source>
        <dbReference type="SAM" id="Coils"/>
    </source>
</evidence>
<name>A0ABT6XRN8_9FLAO</name>
<accession>A0ABT6XRN8</accession>
<dbReference type="Gene3D" id="1.20.120.20">
    <property type="entry name" value="Apolipoprotein"/>
    <property type="match status" value="1"/>
</dbReference>
<proteinExistence type="predicted"/>
<comment type="caution">
    <text evidence="2">The sequence shown here is derived from an EMBL/GenBank/DDBJ whole genome shotgun (WGS) entry which is preliminary data.</text>
</comment>
<dbReference type="Proteomes" id="UP001230035">
    <property type="component" value="Unassembled WGS sequence"/>
</dbReference>
<keyword evidence="3" id="KW-1185">Reference proteome</keyword>
<evidence type="ECO:0000313" key="2">
    <source>
        <dbReference type="EMBL" id="MDI9257756.1"/>
    </source>
</evidence>